<dbReference type="Proteomes" id="UP000556026">
    <property type="component" value="Unassembled WGS sequence"/>
</dbReference>
<dbReference type="GO" id="GO:0009279">
    <property type="term" value="C:cell outer membrane"/>
    <property type="evidence" value="ECO:0007669"/>
    <property type="project" value="UniProtKB-SubCell"/>
</dbReference>
<evidence type="ECO:0000256" key="2">
    <source>
        <dbReference type="ARBA" id="ARBA00007613"/>
    </source>
</evidence>
<name>A0A6V8MF39_9BACT</name>
<organism evidence="9 10">
    <name type="scientific">Geomonas silvestris</name>
    <dbReference type="NCBI Taxonomy" id="2740184"/>
    <lineage>
        <taxon>Bacteria</taxon>
        <taxon>Pseudomonadati</taxon>
        <taxon>Thermodesulfobacteriota</taxon>
        <taxon>Desulfuromonadia</taxon>
        <taxon>Geobacterales</taxon>
        <taxon>Geobacteraceae</taxon>
        <taxon>Geomonas</taxon>
    </lineage>
</organism>
<dbReference type="PANTHER" id="PTHR30026">
    <property type="entry name" value="OUTER MEMBRANE PROTEIN TOLC"/>
    <property type="match status" value="1"/>
</dbReference>
<dbReference type="GO" id="GO:0015562">
    <property type="term" value="F:efflux transmembrane transporter activity"/>
    <property type="evidence" value="ECO:0007669"/>
    <property type="project" value="InterPro"/>
</dbReference>
<evidence type="ECO:0000256" key="6">
    <source>
        <dbReference type="ARBA" id="ARBA00023136"/>
    </source>
</evidence>
<evidence type="ECO:0000313" key="10">
    <source>
        <dbReference type="Proteomes" id="UP000556026"/>
    </source>
</evidence>
<feature type="chain" id="PRO_5028286010" evidence="8">
    <location>
        <begin position="23"/>
        <end position="446"/>
    </location>
</feature>
<dbReference type="PANTHER" id="PTHR30026:SF21">
    <property type="entry name" value="SLR1270 PROTEIN"/>
    <property type="match status" value="1"/>
</dbReference>
<keyword evidence="5" id="KW-0812">Transmembrane</keyword>
<sequence length="446" mass="48674">MNNKAVLRIACLLWAVAVPAFGETVSLKEAVQRALANNHLLKAAALEEGAAREGVAGSKSRYLPRVSLESGALLSTTPSSVFMMKLDEGRINPASDFAAGKLNNPDPRGDFRTLVRLDQPLIDFNVATGVKLAEKDAETAQAALRQAREQVAFRVYLAYLEVRRARAFREIADQALADAREHLRLAQVRERDGVGLKSDQLRAATEVSEAEQALVTAQNEVQLARLRLNLVLGGPEGEALDIGGVPQLSDPDQRQDLAALALKSRPDLAVAEQAVQKGELAVRQAKNAYLPTVYASASYQVNDRDLPLGYDHDSWNVGVNLRWDIFDGTRRSHEKGRAELSRQAAAEVLEDRRREVGLQVTEARLRRQEAAARLVSARGALQAAQEGVRLVTLRFAGGLSSMVELMDAEATLNRSRANLVEVENAELRSAAQLYHASGVLVTEVLR</sequence>
<accession>A0A6V8MF39</accession>
<reference evidence="10" key="1">
    <citation type="submission" date="2020-06" db="EMBL/GenBank/DDBJ databases">
        <title>Draft genomic sequence of Geomonas sp. Red330.</title>
        <authorList>
            <person name="Itoh H."/>
            <person name="Zhenxing X."/>
            <person name="Ushijima N."/>
            <person name="Masuda Y."/>
            <person name="Shiratori Y."/>
            <person name="Senoo K."/>
        </authorList>
    </citation>
    <scope>NUCLEOTIDE SEQUENCE [LARGE SCALE GENOMIC DNA]</scope>
    <source>
        <strain evidence="10">Red330</strain>
    </source>
</reference>
<keyword evidence="4" id="KW-1134">Transmembrane beta strand</keyword>
<evidence type="ECO:0000256" key="4">
    <source>
        <dbReference type="ARBA" id="ARBA00022452"/>
    </source>
</evidence>
<dbReference type="RefSeq" id="WP_183353466.1">
    <property type="nucleotide sequence ID" value="NZ_BLXX01000002.1"/>
</dbReference>
<comment type="similarity">
    <text evidence="2">Belongs to the outer membrane factor (OMF) (TC 1.B.17) family.</text>
</comment>
<keyword evidence="7" id="KW-0998">Cell outer membrane</keyword>
<dbReference type="EMBL" id="BLXX01000002">
    <property type="protein sequence ID" value="GFO58611.1"/>
    <property type="molecule type" value="Genomic_DNA"/>
</dbReference>
<evidence type="ECO:0000256" key="5">
    <source>
        <dbReference type="ARBA" id="ARBA00022692"/>
    </source>
</evidence>
<keyword evidence="10" id="KW-1185">Reference proteome</keyword>
<protein>
    <submittedName>
        <fullName evidence="9">RND transporter</fullName>
    </submittedName>
</protein>
<proteinExistence type="inferred from homology"/>
<comment type="caution">
    <text evidence="9">The sequence shown here is derived from an EMBL/GenBank/DDBJ whole genome shotgun (WGS) entry which is preliminary data.</text>
</comment>
<evidence type="ECO:0000313" key="9">
    <source>
        <dbReference type="EMBL" id="GFO58611.1"/>
    </source>
</evidence>
<keyword evidence="8" id="KW-0732">Signal</keyword>
<keyword evidence="6" id="KW-0472">Membrane</keyword>
<dbReference type="InterPro" id="IPR003423">
    <property type="entry name" value="OMP_efflux"/>
</dbReference>
<evidence type="ECO:0000256" key="3">
    <source>
        <dbReference type="ARBA" id="ARBA00022448"/>
    </source>
</evidence>
<dbReference type="GO" id="GO:1990281">
    <property type="term" value="C:efflux pump complex"/>
    <property type="evidence" value="ECO:0007669"/>
    <property type="project" value="TreeGrafter"/>
</dbReference>
<dbReference type="Pfam" id="PF02321">
    <property type="entry name" value="OEP"/>
    <property type="match status" value="2"/>
</dbReference>
<comment type="subcellular location">
    <subcellularLocation>
        <location evidence="1">Cell outer membrane</location>
    </subcellularLocation>
</comment>
<gene>
    <name evidence="9" type="ORF">GMST_09360</name>
</gene>
<dbReference type="Gene3D" id="1.20.1600.10">
    <property type="entry name" value="Outer membrane efflux proteins (OEP)"/>
    <property type="match status" value="1"/>
</dbReference>
<evidence type="ECO:0000256" key="7">
    <source>
        <dbReference type="ARBA" id="ARBA00023237"/>
    </source>
</evidence>
<dbReference type="AlphaFoldDB" id="A0A6V8MF39"/>
<dbReference type="InterPro" id="IPR051906">
    <property type="entry name" value="TolC-like"/>
</dbReference>
<dbReference type="SUPFAM" id="SSF56954">
    <property type="entry name" value="Outer membrane efflux proteins (OEP)"/>
    <property type="match status" value="1"/>
</dbReference>
<evidence type="ECO:0000256" key="1">
    <source>
        <dbReference type="ARBA" id="ARBA00004442"/>
    </source>
</evidence>
<evidence type="ECO:0000256" key="8">
    <source>
        <dbReference type="SAM" id="SignalP"/>
    </source>
</evidence>
<feature type="signal peptide" evidence="8">
    <location>
        <begin position="1"/>
        <end position="22"/>
    </location>
</feature>
<keyword evidence="3" id="KW-0813">Transport</keyword>
<dbReference type="GO" id="GO:0015288">
    <property type="term" value="F:porin activity"/>
    <property type="evidence" value="ECO:0007669"/>
    <property type="project" value="TreeGrafter"/>
</dbReference>